<organism evidence="1 2">
    <name type="scientific">Phytophthora kernoviae</name>
    <dbReference type="NCBI Taxonomy" id="325452"/>
    <lineage>
        <taxon>Eukaryota</taxon>
        <taxon>Sar</taxon>
        <taxon>Stramenopiles</taxon>
        <taxon>Oomycota</taxon>
        <taxon>Peronosporomycetes</taxon>
        <taxon>Peronosporales</taxon>
        <taxon>Peronosporaceae</taxon>
        <taxon>Phytophthora</taxon>
    </lineage>
</organism>
<dbReference type="AlphaFoldDB" id="A0A421GTI9"/>
<name>A0A421GTI9_9STRA</name>
<dbReference type="PANTHER" id="PTHR13510">
    <property type="entry name" value="FYVE-FINGER-CONTAINING RAB5 EFFECTOR PROTEIN RABENOSYN-5-RELATED"/>
    <property type="match status" value="1"/>
</dbReference>
<accession>A0A421GTI9</accession>
<gene>
    <name evidence="1" type="ORF">BBO99_00003561</name>
</gene>
<evidence type="ECO:0000313" key="2">
    <source>
        <dbReference type="Proteomes" id="UP000285624"/>
    </source>
</evidence>
<reference evidence="1 2" key="1">
    <citation type="journal article" date="2019" name="Mol. Plant Pathol.">
        <title>Genome sequencing of oomycete isolates from Chile supports the New Zealand origin of Phytophthora kernoviae and makes available the first Nothophytophthora sp. genome.</title>
        <authorList>
            <person name="Studholme D.J."/>
            <person name="Panda P."/>
            <person name="Sanfuentes Von Stowasser E."/>
            <person name="Gonzalez M."/>
            <person name="Hill R."/>
            <person name="Sambles C."/>
            <person name="Grant M."/>
            <person name="Williams N.M."/>
            <person name="McDougal R.L."/>
        </authorList>
    </citation>
    <scope>NUCLEOTIDE SEQUENCE [LARGE SCALE GENOMIC DNA]</scope>
    <source>
        <strain evidence="1">Chile4</strain>
    </source>
</reference>
<dbReference type="InterPro" id="IPR052727">
    <property type="entry name" value="Rab4/Rab5_effector"/>
</dbReference>
<proteinExistence type="predicted"/>
<sequence length="257" mass="28309">MRVKSAYEQGNITDGAVLASIITPSTSDPFRSLTIKWVEQGGPTLDHHRYHPLHYPVTLPGASSREDLIFLEATGVTTLASGERVGYQLRHSVHFPQTHVRPNVRRGNMSICTLFREGNATPGELCEGPSRGSVEVFSRACLSGGNATKTVVTCVTAPRRDERIGTHVVQREVTLCNVCVHHSMVATSSQHVAREEIESDPKRWKFPSPTRDRDRISEGYLDSHFSTSSMRGAGALRPIPIPAMSMRSMSDLFQPCA</sequence>
<protein>
    <submittedName>
        <fullName evidence="1">Uncharacterized protein</fullName>
    </submittedName>
</protein>
<dbReference type="Proteomes" id="UP000285624">
    <property type="component" value="Unassembled WGS sequence"/>
</dbReference>
<evidence type="ECO:0000313" key="1">
    <source>
        <dbReference type="EMBL" id="RLN81603.1"/>
    </source>
</evidence>
<keyword evidence="2" id="KW-1185">Reference proteome</keyword>
<dbReference type="PANTHER" id="PTHR13510:SF44">
    <property type="entry name" value="RABENOSYN-5"/>
    <property type="match status" value="1"/>
</dbReference>
<comment type="caution">
    <text evidence="1">The sequence shown here is derived from an EMBL/GenBank/DDBJ whole genome shotgun (WGS) entry which is preliminary data.</text>
</comment>
<dbReference type="EMBL" id="MBDN02000074">
    <property type="protein sequence ID" value="RLN81603.1"/>
    <property type="molecule type" value="Genomic_DNA"/>
</dbReference>